<sequence length="82" mass="9033">MHRTLVSRASPLPRRWALEGELVHVEEDRGLDTEGAPGLSGRPGQKGQGAKPWAPSPLAYSAWAAREAIDARVMTFLRLWVT</sequence>
<gene>
    <name evidence="2" type="ORF">ADK37_21120</name>
</gene>
<dbReference type="EMBL" id="LGUS01000169">
    <property type="protein sequence ID" value="KOG33878.1"/>
    <property type="molecule type" value="Genomic_DNA"/>
</dbReference>
<accession>A0A0L8L6N7</accession>
<feature type="region of interest" description="Disordered" evidence="1">
    <location>
        <begin position="27"/>
        <end position="54"/>
    </location>
</feature>
<reference evidence="3" key="1">
    <citation type="submission" date="2015-07" db="EMBL/GenBank/DDBJ databases">
        <authorList>
            <person name="Ju K.-S."/>
            <person name="Doroghazi J.R."/>
            <person name="Metcalf W.W."/>
        </authorList>
    </citation>
    <scope>NUCLEOTIDE SEQUENCE [LARGE SCALE GENOMIC DNA]</scope>
    <source>
        <strain evidence="3">NRRL 2290</strain>
    </source>
</reference>
<comment type="caution">
    <text evidence="2">The sequence shown here is derived from an EMBL/GenBank/DDBJ whole genome shotgun (WGS) entry which is preliminary data.</text>
</comment>
<proteinExistence type="predicted"/>
<dbReference type="Proteomes" id="UP000037251">
    <property type="component" value="Unassembled WGS sequence"/>
</dbReference>
<keyword evidence="3" id="KW-1185">Reference proteome</keyword>
<name>A0A0L8L6N7_9ACTN</name>
<evidence type="ECO:0000256" key="1">
    <source>
        <dbReference type="SAM" id="MobiDB-lite"/>
    </source>
</evidence>
<evidence type="ECO:0000313" key="3">
    <source>
        <dbReference type="Proteomes" id="UP000037251"/>
    </source>
</evidence>
<dbReference type="AlphaFoldDB" id="A0A0L8L6N7"/>
<organism evidence="2 3">
    <name type="scientific">Streptomyces resistomycificus</name>
    <dbReference type="NCBI Taxonomy" id="67356"/>
    <lineage>
        <taxon>Bacteria</taxon>
        <taxon>Bacillati</taxon>
        <taxon>Actinomycetota</taxon>
        <taxon>Actinomycetes</taxon>
        <taxon>Kitasatosporales</taxon>
        <taxon>Streptomycetaceae</taxon>
        <taxon>Streptomyces</taxon>
        <taxon>Streptomyces aurantiacus group</taxon>
    </lineage>
</organism>
<evidence type="ECO:0000313" key="2">
    <source>
        <dbReference type="EMBL" id="KOG33878.1"/>
    </source>
</evidence>
<protein>
    <submittedName>
        <fullName evidence="2">Uncharacterized protein</fullName>
    </submittedName>
</protein>